<protein>
    <submittedName>
        <fullName evidence="7">Secretion protein HlyD</fullName>
    </submittedName>
</protein>
<dbReference type="RefSeq" id="WP_011521255.1">
    <property type="nucleotide sequence ID" value="NC_008009.1"/>
</dbReference>
<feature type="chain" id="PRO_5004191676" evidence="3">
    <location>
        <begin position="30"/>
        <end position="388"/>
    </location>
</feature>
<evidence type="ECO:0000259" key="5">
    <source>
        <dbReference type="Pfam" id="PF25967"/>
    </source>
</evidence>
<evidence type="ECO:0000313" key="8">
    <source>
        <dbReference type="Proteomes" id="UP000002432"/>
    </source>
</evidence>
<sequence length="388" mass="41777">MMIFNRTWQRLAPAAILAALALVLSSCQGGGAKSSNTREGGNPTNPELFTVPSDQLSHVQIITVEPTALTRSLRLTGAVAYNSFHTTPVITQVSGPVSRVVVVPGQNVHQGEPMLYVASPDFSQLRTNYLKAKDAYALSQKAFARAKDLYDHHAISEQNLEQAESAEVQAGGDLVAAQSALKVLGITDPDELVRTAPTFEVPVKAPISGLVVEQNVAVGQLIQPGSTQCFTISDVSTVWVLVNVYQKDLPYVRVGDTVEIQTDAYPDVFHGRISYIAASLDPNTRTLQARIETNNPGGKLKKDMYVTATVNAGEIKNALVLPDAAILRDNENQPFVYTETASEQFGRRPVTLGESVNGKTEITSGLKTGDKVVGNGSLFLQFANSLQR</sequence>
<dbReference type="PANTHER" id="PTHR30097:SF16">
    <property type="entry name" value="CATION EFFLUX SYSTEM (CZCB-LIKE)"/>
    <property type="match status" value="1"/>
</dbReference>
<dbReference type="STRING" id="204669.Acid345_0448"/>
<gene>
    <name evidence="7" type="ordered locus">Acid345_0448</name>
</gene>
<comment type="similarity">
    <text evidence="1">Belongs to the membrane fusion protein (MFP) (TC 8.A.1) family.</text>
</comment>
<dbReference type="SUPFAM" id="SSF111369">
    <property type="entry name" value="HlyD-like secretion proteins"/>
    <property type="match status" value="1"/>
</dbReference>
<feature type="domain" description="CusB-like beta-barrel" evidence="4">
    <location>
        <begin position="237"/>
        <end position="312"/>
    </location>
</feature>
<dbReference type="GO" id="GO:0022857">
    <property type="term" value="F:transmembrane transporter activity"/>
    <property type="evidence" value="ECO:0007669"/>
    <property type="project" value="InterPro"/>
</dbReference>
<accession>Q1IUJ7</accession>
<dbReference type="OrthoDB" id="9806939at2"/>
<dbReference type="KEGG" id="aba:Acid345_0448"/>
<dbReference type="Pfam" id="PF25967">
    <property type="entry name" value="RND-MFP_C"/>
    <property type="match status" value="1"/>
</dbReference>
<dbReference type="PROSITE" id="PS51257">
    <property type="entry name" value="PROKAR_LIPOPROTEIN"/>
    <property type="match status" value="1"/>
</dbReference>
<dbReference type="Pfam" id="PF25954">
    <property type="entry name" value="Beta-barrel_RND_2"/>
    <property type="match status" value="1"/>
</dbReference>
<dbReference type="EnsemblBacteria" id="ABF39453">
    <property type="protein sequence ID" value="ABF39453"/>
    <property type="gene ID" value="Acid345_0448"/>
</dbReference>
<dbReference type="AlphaFoldDB" id="Q1IUJ7"/>
<dbReference type="NCBIfam" id="TIGR01730">
    <property type="entry name" value="RND_mfp"/>
    <property type="match status" value="1"/>
</dbReference>
<dbReference type="InterPro" id="IPR051909">
    <property type="entry name" value="MFP_Cation_Efflux"/>
</dbReference>
<feature type="signal peptide" evidence="3">
    <location>
        <begin position="1"/>
        <end position="29"/>
    </location>
</feature>
<dbReference type="EMBL" id="CP000360">
    <property type="protein sequence ID" value="ABF39453.1"/>
    <property type="molecule type" value="Genomic_DNA"/>
</dbReference>
<dbReference type="InterPro" id="IPR006143">
    <property type="entry name" value="RND_pump_MFP"/>
</dbReference>
<dbReference type="InterPro" id="IPR058647">
    <property type="entry name" value="BSH_CzcB-like"/>
</dbReference>
<dbReference type="PANTHER" id="PTHR30097">
    <property type="entry name" value="CATION EFFLUX SYSTEM PROTEIN CUSB"/>
    <property type="match status" value="1"/>
</dbReference>
<dbReference type="Proteomes" id="UP000002432">
    <property type="component" value="Chromosome"/>
</dbReference>
<dbReference type="eggNOG" id="COG0845">
    <property type="taxonomic scope" value="Bacteria"/>
</dbReference>
<evidence type="ECO:0000313" key="7">
    <source>
        <dbReference type="EMBL" id="ABF39453.1"/>
    </source>
</evidence>
<evidence type="ECO:0000256" key="3">
    <source>
        <dbReference type="SAM" id="SignalP"/>
    </source>
</evidence>
<dbReference type="Pfam" id="PF25973">
    <property type="entry name" value="BSH_CzcB"/>
    <property type="match status" value="1"/>
</dbReference>
<dbReference type="InterPro" id="IPR058627">
    <property type="entry name" value="MdtA-like_C"/>
</dbReference>
<dbReference type="Gene3D" id="1.10.287.470">
    <property type="entry name" value="Helix hairpin bin"/>
    <property type="match status" value="1"/>
</dbReference>
<name>Q1IUJ7_KORVE</name>
<reference evidence="7 8" key="1">
    <citation type="journal article" date="2009" name="Appl. Environ. Microbiol.">
        <title>Three genomes from the phylum Acidobacteria provide insight into the lifestyles of these microorganisms in soils.</title>
        <authorList>
            <person name="Ward N.L."/>
            <person name="Challacombe J.F."/>
            <person name="Janssen P.H."/>
            <person name="Henrissat B."/>
            <person name="Coutinho P.M."/>
            <person name="Wu M."/>
            <person name="Xie G."/>
            <person name="Haft D.H."/>
            <person name="Sait M."/>
            <person name="Badger J."/>
            <person name="Barabote R.D."/>
            <person name="Bradley B."/>
            <person name="Brettin T.S."/>
            <person name="Brinkac L.M."/>
            <person name="Bruce D."/>
            <person name="Creasy T."/>
            <person name="Daugherty S.C."/>
            <person name="Davidsen T.M."/>
            <person name="DeBoy R.T."/>
            <person name="Detter J.C."/>
            <person name="Dodson R.J."/>
            <person name="Durkin A.S."/>
            <person name="Ganapathy A."/>
            <person name="Gwinn-Giglio M."/>
            <person name="Han C.S."/>
            <person name="Khouri H."/>
            <person name="Kiss H."/>
            <person name="Kothari S.P."/>
            <person name="Madupu R."/>
            <person name="Nelson K.E."/>
            <person name="Nelson W.C."/>
            <person name="Paulsen I."/>
            <person name="Penn K."/>
            <person name="Ren Q."/>
            <person name="Rosovitz M.J."/>
            <person name="Selengut J.D."/>
            <person name="Shrivastava S."/>
            <person name="Sullivan S.A."/>
            <person name="Tapia R."/>
            <person name="Thompson L.S."/>
            <person name="Watkins K.L."/>
            <person name="Yang Q."/>
            <person name="Yu C."/>
            <person name="Zafar N."/>
            <person name="Zhou L."/>
            <person name="Kuske C.R."/>
        </authorList>
    </citation>
    <scope>NUCLEOTIDE SEQUENCE [LARGE SCALE GENOMIC DNA]</scope>
    <source>
        <strain evidence="7 8">Ellin345</strain>
    </source>
</reference>
<keyword evidence="8" id="KW-1185">Reference proteome</keyword>
<keyword evidence="2" id="KW-0813">Transport</keyword>
<proteinExistence type="inferred from homology"/>
<evidence type="ECO:0000256" key="2">
    <source>
        <dbReference type="ARBA" id="ARBA00022448"/>
    </source>
</evidence>
<dbReference type="GO" id="GO:0016020">
    <property type="term" value="C:membrane"/>
    <property type="evidence" value="ECO:0007669"/>
    <property type="project" value="InterPro"/>
</dbReference>
<keyword evidence="3" id="KW-0732">Signal</keyword>
<feature type="domain" description="CzcB-like barrel-sandwich hybrid" evidence="6">
    <location>
        <begin position="86"/>
        <end position="234"/>
    </location>
</feature>
<feature type="domain" description="Multidrug resistance protein MdtA-like C-terminal permuted SH3" evidence="5">
    <location>
        <begin position="317"/>
        <end position="374"/>
    </location>
</feature>
<dbReference type="HOGENOM" id="CLU_018816_13_3_0"/>
<dbReference type="FunFam" id="2.40.30.170:FF:000010">
    <property type="entry name" value="Efflux RND transporter periplasmic adaptor subunit"/>
    <property type="match status" value="1"/>
</dbReference>
<organism evidence="7 8">
    <name type="scientific">Koribacter versatilis (strain Ellin345)</name>
    <dbReference type="NCBI Taxonomy" id="204669"/>
    <lineage>
        <taxon>Bacteria</taxon>
        <taxon>Pseudomonadati</taxon>
        <taxon>Acidobacteriota</taxon>
        <taxon>Terriglobia</taxon>
        <taxon>Terriglobales</taxon>
        <taxon>Candidatus Korobacteraceae</taxon>
        <taxon>Candidatus Korobacter</taxon>
    </lineage>
</organism>
<dbReference type="Gene3D" id="2.40.50.100">
    <property type="match status" value="1"/>
</dbReference>
<evidence type="ECO:0000256" key="1">
    <source>
        <dbReference type="ARBA" id="ARBA00009477"/>
    </source>
</evidence>
<dbReference type="Gene3D" id="2.40.420.20">
    <property type="match status" value="1"/>
</dbReference>
<evidence type="ECO:0000259" key="4">
    <source>
        <dbReference type="Pfam" id="PF25954"/>
    </source>
</evidence>
<dbReference type="Gene3D" id="2.40.30.170">
    <property type="match status" value="1"/>
</dbReference>
<evidence type="ECO:0000259" key="6">
    <source>
        <dbReference type="Pfam" id="PF25973"/>
    </source>
</evidence>
<dbReference type="InterPro" id="IPR058792">
    <property type="entry name" value="Beta-barrel_RND_2"/>
</dbReference>